<evidence type="ECO:0000313" key="8">
    <source>
        <dbReference type="EMBL" id="KAK5780573.1"/>
    </source>
</evidence>
<dbReference type="GO" id="GO:0004129">
    <property type="term" value="F:cytochrome-c oxidase activity"/>
    <property type="evidence" value="ECO:0007669"/>
    <property type="project" value="TreeGrafter"/>
</dbReference>
<keyword evidence="9" id="KW-1185">Reference proteome</keyword>
<dbReference type="EMBL" id="JAWIZZ010000040">
    <property type="protein sequence ID" value="KAK5780573.1"/>
    <property type="molecule type" value="Genomic_DNA"/>
</dbReference>
<comment type="subcellular location">
    <subcellularLocation>
        <location evidence="1">Mitochondrion inner membrane</location>
    </subcellularLocation>
</comment>
<accession>A0AAN7WNJ7</accession>
<keyword evidence="4 7" id="KW-1133">Transmembrane helix</keyword>
<keyword evidence="6 7" id="KW-0472">Membrane</keyword>
<dbReference type="AlphaFoldDB" id="A0AAN7WNJ7"/>
<evidence type="ECO:0000313" key="9">
    <source>
        <dbReference type="Proteomes" id="UP001306508"/>
    </source>
</evidence>
<organism evidence="8 9">
    <name type="scientific">Arxiozyma heterogenica</name>
    <dbReference type="NCBI Taxonomy" id="278026"/>
    <lineage>
        <taxon>Eukaryota</taxon>
        <taxon>Fungi</taxon>
        <taxon>Dikarya</taxon>
        <taxon>Ascomycota</taxon>
        <taxon>Saccharomycotina</taxon>
        <taxon>Saccharomycetes</taxon>
        <taxon>Saccharomycetales</taxon>
        <taxon>Saccharomycetaceae</taxon>
        <taxon>Arxiozyma</taxon>
    </lineage>
</organism>
<name>A0AAN7WNJ7_9SACH</name>
<evidence type="ECO:0000256" key="3">
    <source>
        <dbReference type="ARBA" id="ARBA00022792"/>
    </source>
</evidence>
<dbReference type="GO" id="GO:0005743">
    <property type="term" value="C:mitochondrial inner membrane"/>
    <property type="evidence" value="ECO:0007669"/>
    <property type="project" value="UniProtKB-SubCell"/>
</dbReference>
<dbReference type="PANTHER" id="PTHR28264">
    <property type="entry name" value="CYTOCHROME C OXIDASE SUBUNIT 7A"/>
    <property type="match status" value="1"/>
</dbReference>
<sequence>MPIQPIQGAFKRRVLIDIVTGISIGGCLASYWWWGFHMDKINKREDFYAKLAEMQRIELDQQEKWKDPLVTMSRALLNSLLLQEQLRLYRRSSLDINGYDFNWNEKRQDMNNNNYHRSHSLNRYLTRFIKKHDLQGISLKGNTLNREPLGIPSRILAAMDNRALLIILGWCQLNHCLNHSLLHSLIISKYGTSSSFSSESF</sequence>
<evidence type="ECO:0000256" key="6">
    <source>
        <dbReference type="ARBA" id="ARBA00023136"/>
    </source>
</evidence>
<gene>
    <name evidence="8" type="ORF">RI543_001695</name>
</gene>
<dbReference type="CDD" id="cd22888">
    <property type="entry name" value="CcO_VIIa_fungal"/>
    <property type="match status" value="1"/>
</dbReference>
<dbReference type="Proteomes" id="UP001306508">
    <property type="component" value="Unassembled WGS sequence"/>
</dbReference>
<proteinExistence type="predicted"/>
<evidence type="ECO:0000256" key="7">
    <source>
        <dbReference type="SAM" id="Phobius"/>
    </source>
</evidence>
<evidence type="ECO:0000256" key="1">
    <source>
        <dbReference type="ARBA" id="ARBA00004273"/>
    </source>
</evidence>
<protein>
    <submittedName>
        <fullName evidence="8">Uncharacterized protein</fullName>
    </submittedName>
</protein>
<reference evidence="9" key="1">
    <citation type="submission" date="2023-07" db="EMBL/GenBank/DDBJ databases">
        <title>A draft genome of Kazachstania heterogenica Y-27499.</title>
        <authorList>
            <person name="Donic C."/>
            <person name="Kralova J.S."/>
            <person name="Fidel L."/>
            <person name="Ben-Dor S."/>
            <person name="Jung S."/>
        </authorList>
    </citation>
    <scope>NUCLEOTIDE SEQUENCE [LARGE SCALE GENOMIC DNA]</scope>
    <source>
        <strain evidence="9">Y27499</strain>
    </source>
</reference>
<comment type="caution">
    <text evidence="8">The sequence shown here is derived from an EMBL/GenBank/DDBJ whole genome shotgun (WGS) entry which is preliminary data.</text>
</comment>
<feature type="transmembrane region" description="Helical" evidence="7">
    <location>
        <begin position="14"/>
        <end position="34"/>
    </location>
</feature>
<evidence type="ECO:0000256" key="2">
    <source>
        <dbReference type="ARBA" id="ARBA00022692"/>
    </source>
</evidence>
<keyword evidence="2 7" id="KW-0812">Transmembrane</keyword>
<keyword evidence="5" id="KW-0496">Mitochondrion</keyword>
<keyword evidence="3" id="KW-0999">Mitochondrion inner membrane</keyword>
<dbReference type="GO" id="GO:0006123">
    <property type="term" value="P:mitochondrial electron transport, cytochrome c to oxygen"/>
    <property type="evidence" value="ECO:0007669"/>
    <property type="project" value="TreeGrafter"/>
</dbReference>
<evidence type="ECO:0000256" key="5">
    <source>
        <dbReference type="ARBA" id="ARBA00023128"/>
    </source>
</evidence>
<dbReference type="PANTHER" id="PTHR28264:SF1">
    <property type="entry name" value="CYTOCHROME C OXIDASE SUBUNIT 6C"/>
    <property type="match status" value="1"/>
</dbReference>
<evidence type="ECO:0000256" key="4">
    <source>
        <dbReference type="ARBA" id="ARBA00022989"/>
    </source>
</evidence>